<dbReference type="Gene3D" id="1.20.1280.50">
    <property type="match status" value="1"/>
</dbReference>
<accession>A0ABC8Y635</accession>
<dbReference type="CDD" id="cd22160">
    <property type="entry name" value="F-box_AtFBL13-like"/>
    <property type="match status" value="1"/>
</dbReference>
<dbReference type="SUPFAM" id="SSF81383">
    <property type="entry name" value="F-box domain"/>
    <property type="match status" value="1"/>
</dbReference>
<dbReference type="InterPro" id="IPR053197">
    <property type="entry name" value="F-box_SCFL_complex_component"/>
</dbReference>
<evidence type="ECO:0000313" key="2">
    <source>
        <dbReference type="Proteomes" id="UP001497457"/>
    </source>
</evidence>
<dbReference type="InterPro" id="IPR053781">
    <property type="entry name" value="F-box_AtFBL13-like"/>
</dbReference>
<dbReference type="Proteomes" id="UP001497457">
    <property type="component" value="Chromosome 16b"/>
</dbReference>
<keyword evidence="2" id="KW-1185">Reference proteome</keyword>
<dbReference type="EMBL" id="OZ075126">
    <property type="protein sequence ID" value="CAL4937865.1"/>
    <property type="molecule type" value="Genomic_DNA"/>
</dbReference>
<gene>
    <name evidence="1" type="ORF">URODEC1_LOCUS30835</name>
</gene>
<proteinExistence type="predicted"/>
<dbReference type="PANTHER" id="PTHR34223">
    <property type="entry name" value="OS11G0201299 PROTEIN"/>
    <property type="match status" value="1"/>
</dbReference>
<protein>
    <recommendedName>
        <fullName evidence="3">F-box domain-containing protein</fullName>
    </recommendedName>
</protein>
<name>A0ABC8Y635_9POAL</name>
<sequence length="403" mass="45478">MSAGKKAGGASPSVGGDHIGALPDALLHHVISFLPARQAVQTCVLARRWVHLWKSAPGVRIADADAGDFDEVRVFVDNLLLLRGCSRVDTLELKFTRVSIDMARVRLWIQHAMLYCKLRVLMLDTYEIRTSFEQDNPPLVSDHLTRVEIRGIVFRDDDFLDFSRCPSLQDLHLAMCGFANTKSISSRSLKRLTITEGSFLSRTRIRAQNLVSLKLHVDWGRTPVLERMPSLVSAVVHIGQTCFDICGRTYDGDCGDESCHGCIKDDSSSVLLQGLSEAKRLHLTARLPKMYVIRRDLKRCPTFSRLKILVLNQYWCVPDIHPLKCILEHSPVVEELCLLLFSQGPKYNVQMEGNLNGKELSSAMSAHLKRLEIKCEMVDERVLKVLTFLSKFNICSSFKEKKV</sequence>
<dbReference type="InterPro" id="IPR036047">
    <property type="entry name" value="F-box-like_dom_sf"/>
</dbReference>
<dbReference type="PANTHER" id="PTHR34223:SF115">
    <property type="entry name" value="F-BOX DOMAIN-CONTAINING PROTEIN"/>
    <property type="match status" value="1"/>
</dbReference>
<dbReference type="AlphaFoldDB" id="A0ABC8Y635"/>
<evidence type="ECO:0008006" key="3">
    <source>
        <dbReference type="Google" id="ProtNLM"/>
    </source>
</evidence>
<evidence type="ECO:0000313" key="1">
    <source>
        <dbReference type="EMBL" id="CAL4937865.1"/>
    </source>
</evidence>
<reference evidence="1" key="1">
    <citation type="submission" date="2024-10" db="EMBL/GenBank/DDBJ databases">
        <authorList>
            <person name="Ryan C."/>
        </authorList>
    </citation>
    <scope>NUCLEOTIDE SEQUENCE [LARGE SCALE GENOMIC DNA]</scope>
</reference>
<organism evidence="1 2">
    <name type="scientific">Urochloa decumbens</name>
    <dbReference type="NCBI Taxonomy" id="240449"/>
    <lineage>
        <taxon>Eukaryota</taxon>
        <taxon>Viridiplantae</taxon>
        <taxon>Streptophyta</taxon>
        <taxon>Embryophyta</taxon>
        <taxon>Tracheophyta</taxon>
        <taxon>Spermatophyta</taxon>
        <taxon>Magnoliopsida</taxon>
        <taxon>Liliopsida</taxon>
        <taxon>Poales</taxon>
        <taxon>Poaceae</taxon>
        <taxon>PACMAD clade</taxon>
        <taxon>Panicoideae</taxon>
        <taxon>Panicodae</taxon>
        <taxon>Paniceae</taxon>
        <taxon>Melinidinae</taxon>
        <taxon>Urochloa</taxon>
    </lineage>
</organism>